<dbReference type="SUPFAM" id="SSF56801">
    <property type="entry name" value="Acetyl-CoA synthetase-like"/>
    <property type="match status" value="1"/>
</dbReference>
<evidence type="ECO:0000313" key="10">
    <source>
        <dbReference type="RefSeq" id="XP_010778924.1"/>
    </source>
</evidence>
<keyword evidence="2" id="KW-0436">Ligase</keyword>
<sequence>MGVPRVWEKMQEKMKSVGAKSSTVRRKIAVWAKDVGLQTNLTKMNHSGAAGRTPLSYKLAKKIVFKKVRKALGLDRCTKCYTGAAPITKDTLEFFLSLDIPLFELYGMSESTGPHTISIPEAFKITSCGKEIPGCKTKLHNPDEEGNGEICFWGRHVFMGYLNMAEKTEEALDAEGWLHSGDLGKHDENGFLFITGRIK</sequence>
<keyword evidence="5" id="KW-0067">ATP-binding</keyword>
<evidence type="ECO:0000256" key="7">
    <source>
        <dbReference type="ARBA" id="ARBA00026121"/>
    </source>
</evidence>
<proteinExistence type="predicted"/>
<comment type="catalytic activity">
    <reaction evidence="6">
        <text>a long-chain fatty acid + ATP + CoA = a long-chain fatty acyl-CoA + AMP + diphosphate</text>
        <dbReference type="Rhea" id="RHEA:15421"/>
        <dbReference type="ChEBI" id="CHEBI:30616"/>
        <dbReference type="ChEBI" id="CHEBI:33019"/>
        <dbReference type="ChEBI" id="CHEBI:57287"/>
        <dbReference type="ChEBI" id="CHEBI:57560"/>
        <dbReference type="ChEBI" id="CHEBI:83139"/>
        <dbReference type="ChEBI" id="CHEBI:456215"/>
        <dbReference type="EC" id="6.2.1.3"/>
    </reaction>
    <physiologicalReaction direction="left-to-right" evidence="6">
        <dbReference type="Rhea" id="RHEA:15422"/>
    </physiologicalReaction>
</comment>
<dbReference type="Pfam" id="PF00501">
    <property type="entry name" value="AMP-binding"/>
    <property type="match status" value="1"/>
</dbReference>
<organism evidence="9 10">
    <name type="scientific">Notothenia coriiceps</name>
    <name type="common">black rockcod</name>
    <dbReference type="NCBI Taxonomy" id="8208"/>
    <lineage>
        <taxon>Eukaryota</taxon>
        <taxon>Metazoa</taxon>
        <taxon>Chordata</taxon>
        <taxon>Craniata</taxon>
        <taxon>Vertebrata</taxon>
        <taxon>Euteleostomi</taxon>
        <taxon>Actinopterygii</taxon>
        <taxon>Neopterygii</taxon>
        <taxon>Teleostei</taxon>
        <taxon>Neoteleostei</taxon>
        <taxon>Acanthomorphata</taxon>
        <taxon>Eupercaria</taxon>
        <taxon>Perciformes</taxon>
        <taxon>Notothenioidei</taxon>
        <taxon>Nototheniidae</taxon>
        <taxon>Notothenia</taxon>
    </lineage>
</organism>
<evidence type="ECO:0000256" key="2">
    <source>
        <dbReference type="ARBA" id="ARBA00022598"/>
    </source>
</evidence>
<protein>
    <recommendedName>
        <fullName evidence="7">long-chain-fatty-acid--CoA ligase</fullName>
        <ecNumber evidence="7">6.2.1.3</ecNumber>
    </recommendedName>
</protein>
<evidence type="ECO:0000256" key="5">
    <source>
        <dbReference type="ARBA" id="ARBA00022840"/>
    </source>
</evidence>
<dbReference type="PANTHER" id="PTHR43272:SF101">
    <property type="entry name" value="ACYL-COA SYNTHETASE BUBBLEGUM FAMILY MEMBER 2-RELATED"/>
    <property type="match status" value="1"/>
</dbReference>
<dbReference type="GeneID" id="104953653"/>
<dbReference type="InterPro" id="IPR000873">
    <property type="entry name" value="AMP-dep_synth/lig_dom"/>
</dbReference>
<name>A0A6I9NMS2_9TELE</name>
<keyword evidence="4" id="KW-0276">Fatty acid metabolism</keyword>
<evidence type="ECO:0000259" key="8">
    <source>
        <dbReference type="Pfam" id="PF00501"/>
    </source>
</evidence>
<dbReference type="Proteomes" id="UP000504611">
    <property type="component" value="Unplaced"/>
</dbReference>
<keyword evidence="9" id="KW-1185">Reference proteome</keyword>
<dbReference type="GO" id="GO:0004467">
    <property type="term" value="F:long-chain fatty acid-CoA ligase activity"/>
    <property type="evidence" value="ECO:0007669"/>
    <property type="project" value="UniProtKB-EC"/>
</dbReference>
<keyword evidence="4" id="KW-0443">Lipid metabolism</keyword>
<evidence type="ECO:0000256" key="3">
    <source>
        <dbReference type="ARBA" id="ARBA00022741"/>
    </source>
</evidence>
<evidence type="ECO:0000256" key="4">
    <source>
        <dbReference type="ARBA" id="ARBA00022832"/>
    </source>
</evidence>
<reference evidence="10" key="1">
    <citation type="submission" date="2025-08" db="UniProtKB">
        <authorList>
            <consortium name="RefSeq"/>
        </authorList>
    </citation>
    <scope>IDENTIFICATION</scope>
    <source>
        <tissue evidence="10">Muscle</tissue>
    </source>
</reference>
<dbReference type="GO" id="GO:0005783">
    <property type="term" value="C:endoplasmic reticulum"/>
    <property type="evidence" value="ECO:0007669"/>
    <property type="project" value="TreeGrafter"/>
</dbReference>
<dbReference type="RefSeq" id="XP_010778924.1">
    <property type="nucleotide sequence ID" value="XM_010780622.1"/>
</dbReference>
<dbReference type="GO" id="GO:0016020">
    <property type="term" value="C:membrane"/>
    <property type="evidence" value="ECO:0007669"/>
    <property type="project" value="TreeGrafter"/>
</dbReference>
<keyword evidence="3" id="KW-0547">Nucleotide-binding</keyword>
<dbReference type="AlphaFoldDB" id="A0A6I9NMS2"/>
<dbReference type="InterPro" id="IPR042099">
    <property type="entry name" value="ANL_N_sf"/>
</dbReference>
<dbReference type="EC" id="6.2.1.3" evidence="7"/>
<accession>A0A6I9NMS2</accession>
<dbReference type="Gene3D" id="3.40.50.12780">
    <property type="entry name" value="N-terminal domain of ligase-like"/>
    <property type="match status" value="1"/>
</dbReference>
<dbReference type="KEGG" id="ncc:104953653"/>
<feature type="non-terminal residue" evidence="10">
    <location>
        <position position="199"/>
    </location>
</feature>
<dbReference type="GO" id="GO:0005524">
    <property type="term" value="F:ATP binding"/>
    <property type="evidence" value="ECO:0007669"/>
    <property type="project" value="UniProtKB-KW"/>
</dbReference>
<keyword evidence="1" id="KW-0963">Cytoplasm</keyword>
<dbReference type="PANTHER" id="PTHR43272">
    <property type="entry name" value="LONG-CHAIN-FATTY-ACID--COA LIGASE"/>
    <property type="match status" value="1"/>
</dbReference>
<dbReference type="OrthoDB" id="3633556at2759"/>
<gene>
    <name evidence="10" type="primary">LOC104953653</name>
</gene>
<evidence type="ECO:0000313" key="9">
    <source>
        <dbReference type="Proteomes" id="UP000504611"/>
    </source>
</evidence>
<evidence type="ECO:0000256" key="6">
    <source>
        <dbReference type="ARBA" id="ARBA00024484"/>
    </source>
</evidence>
<feature type="domain" description="AMP-dependent synthetase/ligase" evidence="8">
    <location>
        <begin position="1"/>
        <end position="162"/>
    </location>
</feature>
<evidence type="ECO:0000256" key="1">
    <source>
        <dbReference type="ARBA" id="ARBA00022490"/>
    </source>
</evidence>